<dbReference type="InterPro" id="IPR020635">
    <property type="entry name" value="Tyr_kinase_cat_dom"/>
</dbReference>
<evidence type="ECO:0000256" key="7">
    <source>
        <dbReference type="ARBA" id="ARBA00022777"/>
    </source>
</evidence>
<keyword evidence="6 15" id="KW-0547">Nucleotide-binding</keyword>
<evidence type="ECO:0000256" key="3">
    <source>
        <dbReference type="ARBA" id="ARBA00022475"/>
    </source>
</evidence>
<evidence type="ECO:0000256" key="8">
    <source>
        <dbReference type="ARBA" id="ARBA00022840"/>
    </source>
</evidence>
<keyword evidence="5 16" id="KW-0808">Transferase</keyword>
<dbReference type="GO" id="GO:0005737">
    <property type="term" value="C:cytoplasm"/>
    <property type="evidence" value="ECO:0007669"/>
    <property type="project" value="UniProtKB-SubCell"/>
</dbReference>
<proteinExistence type="inferred from homology"/>
<dbReference type="SUPFAM" id="SSF55550">
    <property type="entry name" value="SH2 domain"/>
    <property type="match status" value="1"/>
</dbReference>
<evidence type="ECO:0000256" key="5">
    <source>
        <dbReference type="ARBA" id="ARBA00022679"/>
    </source>
</evidence>
<keyword evidence="8 15" id="KW-0067">ATP-binding</keyword>
<dbReference type="Gene3D" id="3.30.505.10">
    <property type="entry name" value="SH2 domain"/>
    <property type="match status" value="1"/>
</dbReference>
<dbReference type="Pfam" id="PF00017">
    <property type="entry name" value="SH2"/>
    <property type="match status" value="1"/>
</dbReference>
<keyword evidence="3" id="KW-1003">Cell membrane</keyword>
<organism evidence="19 20">
    <name type="scientific">Caenorhabditis bovis</name>
    <dbReference type="NCBI Taxonomy" id="2654633"/>
    <lineage>
        <taxon>Eukaryota</taxon>
        <taxon>Metazoa</taxon>
        <taxon>Ecdysozoa</taxon>
        <taxon>Nematoda</taxon>
        <taxon>Chromadorea</taxon>
        <taxon>Rhabditida</taxon>
        <taxon>Rhabditina</taxon>
        <taxon>Rhabditomorpha</taxon>
        <taxon>Rhabditoidea</taxon>
        <taxon>Rhabditidae</taxon>
        <taxon>Peloderinae</taxon>
        <taxon>Caenorhabditis</taxon>
    </lineage>
</organism>
<dbReference type="InterPro" id="IPR035849">
    <property type="entry name" value="Fes/Fps/Fer_SH2"/>
</dbReference>
<dbReference type="CDD" id="cd10361">
    <property type="entry name" value="SH2_Fps_family"/>
    <property type="match status" value="1"/>
</dbReference>
<comment type="subcellular location">
    <subcellularLocation>
        <location evidence="1">Cell membrane</location>
        <topology evidence="1">Peripheral membrane protein</topology>
    </subcellularLocation>
    <subcellularLocation>
        <location evidence="2">Cytoplasm</location>
    </subcellularLocation>
</comment>
<dbReference type="GO" id="GO:0004715">
    <property type="term" value="F:non-membrane spanning protein tyrosine kinase activity"/>
    <property type="evidence" value="ECO:0007669"/>
    <property type="project" value="UniProtKB-EC"/>
</dbReference>
<feature type="domain" description="SH2" evidence="17">
    <location>
        <begin position="25"/>
        <end position="119"/>
    </location>
</feature>
<dbReference type="Proteomes" id="UP000494206">
    <property type="component" value="Unassembled WGS sequence"/>
</dbReference>
<dbReference type="InterPro" id="IPR008266">
    <property type="entry name" value="Tyr_kinase_AS"/>
</dbReference>
<keyword evidence="9 14" id="KW-0727">SH2 domain</keyword>
<dbReference type="InterPro" id="IPR050198">
    <property type="entry name" value="Non-receptor_tyrosine_kinases"/>
</dbReference>
<dbReference type="SMART" id="SM00252">
    <property type="entry name" value="SH2"/>
    <property type="match status" value="1"/>
</dbReference>
<dbReference type="FunFam" id="3.30.200.20:FF:000194">
    <property type="entry name" value="protein-tyrosine kinase 2-beta isoform X1"/>
    <property type="match status" value="1"/>
</dbReference>
<dbReference type="PROSITE" id="PS50001">
    <property type="entry name" value="SH2"/>
    <property type="match status" value="1"/>
</dbReference>
<keyword evidence="7 16" id="KW-0418">Kinase</keyword>
<evidence type="ECO:0000256" key="11">
    <source>
        <dbReference type="ARBA" id="ARBA00023137"/>
    </source>
</evidence>
<evidence type="ECO:0000256" key="12">
    <source>
        <dbReference type="ARBA" id="ARBA00051245"/>
    </source>
</evidence>
<dbReference type="InterPro" id="IPR001245">
    <property type="entry name" value="Ser-Thr/Tyr_kinase_cat_dom"/>
</dbReference>
<keyword evidence="10" id="KW-0472">Membrane</keyword>
<dbReference type="PANTHER" id="PTHR24418">
    <property type="entry name" value="TYROSINE-PROTEIN KINASE"/>
    <property type="match status" value="1"/>
</dbReference>
<evidence type="ECO:0000256" key="1">
    <source>
        <dbReference type="ARBA" id="ARBA00004202"/>
    </source>
</evidence>
<evidence type="ECO:0000256" key="13">
    <source>
        <dbReference type="ARBA" id="ARBA00061333"/>
    </source>
</evidence>
<dbReference type="CDD" id="cd00192">
    <property type="entry name" value="PTKc"/>
    <property type="match status" value="1"/>
</dbReference>
<protein>
    <recommendedName>
        <fullName evidence="16">Tyrosine-protein kinase</fullName>
        <ecNumber evidence="16">2.7.10.2</ecNumber>
    </recommendedName>
</protein>
<dbReference type="PROSITE" id="PS00109">
    <property type="entry name" value="PROTEIN_KINASE_TYR"/>
    <property type="match status" value="1"/>
</dbReference>
<evidence type="ECO:0000256" key="4">
    <source>
        <dbReference type="ARBA" id="ARBA00022490"/>
    </source>
</evidence>
<dbReference type="InterPro" id="IPR000980">
    <property type="entry name" value="SH2"/>
</dbReference>
<dbReference type="SMART" id="SM00219">
    <property type="entry name" value="TyrKc"/>
    <property type="match status" value="1"/>
</dbReference>
<evidence type="ECO:0000259" key="18">
    <source>
        <dbReference type="PROSITE" id="PS50011"/>
    </source>
</evidence>
<dbReference type="AlphaFoldDB" id="A0A8S1F5L9"/>
<accession>A0A8S1F5L9</accession>
<dbReference type="InterPro" id="IPR036860">
    <property type="entry name" value="SH2_dom_sf"/>
</dbReference>
<dbReference type="PRINTS" id="PR00109">
    <property type="entry name" value="TYRKINASE"/>
</dbReference>
<dbReference type="GO" id="GO:0005524">
    <property type="term" value="F:ATP binding"/>
    <property type="evidence" value="ECO:0007669"/>
    <property type="project" value="UniProtKB-UniRule"/>
</dbReference>
<evidence type="ECO:0000256" key="16">
    <source>
        <dbReference type="RuleBase" id="RU362096"/>
    </source>
</evidence>
<evidence type="ECO:0000313" key="19">
    <source>
        <dbReference type="EMBL" id="CAB3407763.1"/>
    </source>
</evidence>
<dbReference type="InterPro" id="IPR011009">
    <property type="entry name" value="Kinase-like_dom_sf"/>
</dbReference>
<keyword evidence="20" id="KW-1185">Reference proteome</keyword>
<comment type="similarity">
    <text evidence="13">Belongs to the protein kinase superfamily. Tyr protein kinase family. Fes/fps subfamily.</text>
</comment>
<dbReference type="Pfam" id="PF07714">
    <property type="entry name" value="PK_Tyr_Ser-Thr"/>
    <property type="match status" value="1"/>
</dbReference>
<reference evidence="19 20" key="1">
    <citation type="submission" date="2020-04" db="EMBL/GenBank/DDBJ databases">
        <authorList>
            <person name="Laetsch R D."/>
            <person name="Stevens L."/>
            <person name="Kumar S."/>
            <person name="Blaxter L. M."/>
        </authorList>
    </citation>
    <scope>NUCLEOTIDE SEQUENCE [LARGE SCALE GENOMIC DNA]</scope>
</reference>
<sequence>MSTVSSKSSKISTDDVESCVQNCDYFHGVIQRQDADELLRKPGDFLLRISEINDKLAIVVSVRDDHNTAHHFAIHSDANGSHYWIEGHKEKSIDKLIQYYLSSKSALTKSSGVKLKNAIEKPAWIIDHENVILSKKLGEGAFGEVYLAECDIGGTIIPVAVKTVKTQLTRATRTAFMKEARLMRKFNHPHIVKIIGLAVHAHPIMILMEVCPHGSLLSYLRKNKTTTKNAELLRFCVESADGLAFLESRKCLHRDIAARNCLLSANDEIKISDFGLSDDKTTEMHDDTLGKVPVKWLAPEVLQDKLYSLKSDVWAFGVLMWEIYSEGDDPYPGLSNIQTRAKIVVSNYRMKFPDRCPRAIADIALKLCWAKLPQDRATMETIHKKLKEANPESSSLRQII</sequence>
<dbReference type="GO" id="GO:0005886">
    <property type="term" value="C:plasma membrane"/>
    <property type="evidence" value="ECO:0007669"/>
    <property type="project" value="UniProtKB-SubCell"/>
</dbReference>
<dbReference type="EC" id="2.7.10.2" evidence="16"/>
<keyword evidence="11 16" id="KW-0829">Tyrosine-protein kinase</keyword>
<feature type="domain" description="Protein kinase" evidence="18">
    <location>
        <begin position="131"/>
        <end position="386"/>
    </location>
</feature>
<evidence type="ECO:0000256" key="14">
    <source>
        <dbReference type="PROSITE-ProRule" id="PRU00191"/>
    </source>
</evidence>
<gene>
    <name evidence="19" type="ORF">CBOVIS_LOCUS9638</name>
</gene>
<feature type="binding site" evidence="15">
    <location>
        <position position="162"/>
    </location>
    <ligand>
        <name>ATP</name>
        <dbReference type="ChEBI" id="CHEBI:30616"/>
    </ligand>
</feature>
<dbReference type="PROSITE" id="PS50011">
    <property type="entry name" value="PROTEIN_KINASE_DOM"/>
    <property type="match status" value="1"/>
</dbReference>
<dbReference type="SUPFAM" id="SSF56112">
    <property type="entry name" value="Protein kinase-like (PK-like)"/>
    <property type="match status" value="1"/>
</dbReference>
<evidence type="ECO:0000256" key="6">
    <source>
        <dbReference type="ARBA" id="ARBA00022741"/>
    </source>
</evidence>
<dbReference type="PROSITE" id="PS00107">
    <property type="entry name" value="PROTEIN_KINASE_ATP"/>
    <property type="match status" value="1"/>
</dbReference>
<dbReference type="Gene3D" id="3.30.200.20">
    <property type="entry name" value="Phosphorylase Kinase, domain 1"/>
    <property type="match status" value="1"/>
</dbReference>
<comment type="catalytic activity">
    <reaction evidence="12 16">
        <text>L-tyrosyl-[protein] + ATP = O-phospho-L-tyrosyl-[protein] + ADP + H(+)</text>
        <dbReference type="Rhea" id="RHEA:10596"/>
        <dbReference type="Rhea" id="RHEA-COMP:10136"/>
        <dbReference type="Rhea" id="RHEA-COMP:20101"/>
        <dbReference type="ChEBI" id="CHEBI:15378"/>
        <dbReference type="ChEBI" id="CHEBI:30616"/>
        <dbReference type="ChEBI" id="CHEBI:46858"/>
        <dbReference type="ChEBI" id="CHEBI:61978"/>
        <dbReference type="ChEBI" id="CHEBI:456216"/>
        <dbReference type="EC" id="2.7.10.2"/>
    </reaction>
</comment>
<dbReference type="Gene3D" id="1.10.510.10">
    <property type="entry name" value="Transferase(Phosphotransferase) domain 1"/>
    <property type="match status" value="1"/>
</dbReference>
<keyword evidence="4" id="KW-0963">Cytoplasm</keyword>
<dbReference type="InterPro" id="IPR017441">
    <property type="entry name" value="Protein_kinase_ATP_BS"/>
</dbReference>
<evidence type="ECO:0000256" key="2">
    <source>
        <dbReference type="ARBA" id="ARBA00004496"/>
    </source>
</evidence>
<dbReference type="InterPro" id="IPR000719">
    <property type="entry name" value="Prot_kinase_dom"/>
</dbReference>
<dbReference type="OrthoDB" id="535945at2759"/>
<evidence type="ECO:0000313" key="20">
    <source>
        <dbReference type="Proteomes" id="UP000494206"/>
    </source>
</evidence>
<evidence type="ECO:0000256" key="15">
    <source>
        <dbReference type="PROSITE-ProRule" id="PRU10141"/>
    </source>
</evidence>
<evidence type="ECO:0000256" key="10">
    <source>
        <dbReference type="ARBA" id="ARBA00023136"/>
    </source>
</evidence>
<evidence type="ECO:0000256" key="9">
    <source>
        <dbReference type="ARBA" id="ARBA00022999"/>
    </source>
</evidence>
<evidence type="ECO:0000259" key="17">
    <source>
        <dbReference type="PROSITE" id="PS50001"/>
    </source>
</evidence>
<name>A0A8S1F5L9_9PELO</name>
<comment type="caution">
    <text evidence="19">The sequence shown here is derived from an EMBL/GenBank/DDBJ whole genome shotgun (WGS) entry which is preliminary data.</text>
</comment>
<dbReference type="EMBL" id="CADEPM010000006">
    <property type="protein sequence ID" value="CAB3407763.1"/>
    <property type="molecule type" value="Genomic_DNA"/>
</dbReference>